<dbReference type="RefSeq" id="XP_062879700.1">
    <property type="nucleotide sequence ID" value="XM_063023630.1"/>
</dbReference>
<keyword evidence="8" id="KW-1185">Reference proteome</keyword>
<keyword evidence="2 5" id="KW-0812">Transmembrane</keyword>
<dbReference type="InterPro" id="IPR029052">
    <property type="entry name" value="Metallo-depent_PP-like"/>
</dbReference>
<dbReference type="PANTHER" id="PTHR13315:SF4">
    <property type="entry name" value="METALLOPHOSPHOESTERASE, ISOFORM E"/>
    <property type="match status" value="1"/>
</dbReference>
<evidence type="ECO:0000313" key="8">
    <source>
        <dbReference type="Proteomes" id="UP001338582"/>
    </source>
</evidence>
<comment type="subcellular location">
    <subcellularLocation>
        <location evidence="1">Membrane</location>
        <topology evidence="1">Multi-pass membrane protein</topology>
    </subcellularLocation>
</comment>
<dbReference type="SUPFAM" id="SSF56300">
    <property type="entry name" value="Metallo-dependent phosphatases"/>
    <property type="match status" value="1"/>
</dbReference>
<organism evidence="7 8">
    <name type="scientific">Australozyma saopauloensis</name>
    <dbReference type="NCBI Taxonomy" id="291208"/>
    <lineage>
        <taxon>Eukaryota</taxon>
        <taxon>Fungi</taxon>
        <taxon>Dikarya</taxon>
        <taxon>Ascomycota</taxon>
        <taxon>Saccharomycotina</taxon>
        <taxon>Pichiomycetes</taxon>
        <taxon>Metschnikowiaceae</taxon>
        <taxon>Australozyma</taxon>
    </lineage>
</organism>
<dbReference type="Pfam" id="PF00149">
    <property type="entry name" value="Metallophos"/>
    <property type="match status" value="1"/>
</dbReference>
<gene>
    <name evidence="7" type="ORF">PUMCH_004703</name>
</gene>
<accession>A0AAX4HGD7</accession>
<reference evidence="7 8" key="1">
    <citation type="submission" date="2023-10" db="EMBL/GenBank/DDBJ databases">
        <title>Draft Genome Sequence of Candida saopaulonensis from a very Premature Infant with Sepsis.</title>
        <authorList>
            <person name="Ning Y."/>
            <person name="Dai R."/>
            <person name="Xiao M."/>
            <person name="Xu Y."/>
            <person name="Yan Q."/>
            <person name="Zhang L."/>
        </authorList>
    </citation>
    <scope>NUCLEOTIDE SEQUENCE [LARGE SCALE GENOMIC DNA]</scope>
    <source>
        <strain evidence="7 8">19XY460</strain>
    </source>
</reference>
<dbReference type="PANTHER" id="PTHR13315">
    <property type="entry name" value="METALLO PHOSPHOESTERASE RELATED"/>
    <property type="match status" value="1"/>
</dbReference>
<evidence type="ECO:0000256" key="1">
    <source>
        <dbReference type="ARBA" id="ARBA00004141"/>
    </source>
</evidence>
<name>A0AAX4HGD7_9ASCO</name>
<protein>
    <recommendedName>
        <fullName evidence="6">Calcineurin-like phosphoesterase domain-containing protein</fullName>
    </recommendedName>
</protein>
<dbReference type="GO" id="GO:0016787">
    <property type="term" value="F:hydrolase activity"/>
    <property type="evidence" value="ECO:0007669"/>
    <property type="project" value="InterPro"/>
</dbReference>
<evidence type="ECO:0000259" key="6">
    <source>
        <dbReference type="Pfam" id="PF00149"/>
    </source>
</evidence>
<dbReference type="AlphaFoldDB" id="A0AAX4HGD7"/>
<dbReference type="GeneID" id="88175763"/>
<dbReference type="GO" id="GO:0006506">
    <property type="term" value="P:GPI anchor biosynthetic process"/>
    <property type="evidence" value="ECO:0007669"/>
    <property type="project" value="InterPro"/>
</dbReference>
<dbReference type="InterPro" id="IPR033308">
    <property type="entry name" value="PGAP5/Cdc1/Ted1"/>
</dbReference>
<evidence type="ECO:0000313" key="7">
    <source>
        <dbReference type="EMBL" id="WPK27322.1"/>
    </source>
</evidence>
<keyword evidence="3 5" id="KW-1133">Transmembrane helix</keyword>
<keyword evidence="4 5" id="KW-0472">Membrane</keyword>
<evidence type="ECO:0000256" key="4">
    <source>
        <dbReference type="ARBA" id="ARBA00023136"/>
    </source>
</evidence>
<dbReference type="GO" id="GO:0016020">
    <property type="term" value="C:membrane"/>
    <property type="evidence" value="ECO:0007669"/>
    <property type="project" value="UniProtKB-SubCell"/>
</dbReference>
<feature type="transmembrane region" description="Helical" evidence="5">
    <location>
        <begin position="333"/>
        <end position="352"/>
    </location>
</feature>
<feature type="transmembrane region" description="Helical" evidence="5">
    <location>
        <begin position="435"/>
        <end position="458"/>
    </location>
</feature>
<evidence type="ECO:0000256" key="3">
    <source>
        <dbReference type="ARBA" id="ARBA00022989"/>
    </source>
</evidence>
<dbReference type="Proteomes" id="UP001338582">
    <property type="component" value="Chromosome 6"/>
</dbReference>
<dbReference type="GO" id="GO:0005783">
    <property type="term" value="C:endoplasmic reticulum"/>
    <property type="evidence" value="ECO:0007669"/>
    <property type="project" value="TreeGrafter"/>
</dbReference>
<sequence>MMPRLRGSSTVVVFLSAIWLLLFLFYEHIIPYTAARRCLWGHVANQKNILFVADPQLIDSHTYPGRNSALLSLSQHTVDVYLKQNYKALVKHLKPDYIFFLGDYLDNGRLCADDYYEGEFKRFERIFNQFPQYVRGKNWFTSIPGNHDVGFGNGVKAALQTRFASHFGHPNSIELINGVDFILLDTPSLSSEDPTVRQNAANFLHTLSKPTKPRVLLSHIPLYRDTTLQPCGPFRERNPFLQIAGHQYQLAVSPELLKELLLRIQPQLLFAGDDHDYCDITHDSGAREFTVKSISMAMGIKYPAVQLLSFAGEGQSLNYDTRMCYLPQPYLDVVAYALMAVVSTVIILVWNIKQRSSRYNYSMLPVWSLERTSSDLTEDQEGISQKVYEFMANLDRNSEFIPLPNYTFTPRTWEKRCERAILNKKQSFARVVRKWNLLMCVKHLVVTTALTLLSYNLVLVFI</sequence>
<dbReference type="EMBL" id="CP138899">
    <property type="protein sequence ID" value="WPK27322.1"/>
    <property type="molecule type" value="Genomic_DNA"/>
</dbReference>
<evidence type="ECO:0000256" key="5">
    <source>
        <dbReference type="SAM" id="Phobius"/>
    </source>
</evidence>
<proteinExistence type="predicted"/>
<evidence type="ECO:0000256" key="2">
    <source>
        <dbReference type="ARBA" id="ARBA00022692"/>
    </source>
</evidence>
<dbReference type="KEGG" id="asau:88175763"/>
<dbReference type="InterPro" id="IPR004843">
    <property type="entry name" value="Calcineurin-like_PHP"/>
</dbReference>
<feature type="domain" description="Calcineurin-like phosphoesterase" evidence="6">
    <location>
        <begin position="49"/>
        <end position="277"/>
    </location>
</feature>
<dbReference type="Gene3D" id="3.60.21.10">
    <property type="match status" value="1"/>
</dbReference>